<dbReference type="STRING" id="58919.A0A316ZDS8"/>
<dbReference type="Pfam" id="PF17745">
    <property type="entry name" value="Ydr279_N"/>
    <property type="match status" value="1"/>
</dbReference>
<dbReference type="GO" id="GO:0006401">
    <property type="term" value="P:RNA catabolic process"/>
    <property type="evidence" value="ECO:0007669"/>
    <property type="project" value="TreeGrafter"/>
</dbReference>
<dbReference type="PANTHER" id="PTHR13383:SF11">
    <property type="entry name" value="RIBONUCLEASE H2 SUBUNIT B"/>
    <property type="match status" value="1"/>
</dbReference>
<reference evidence="2 3" key="1">
    <citation type="journal article" date="2018" name="Mol. Biol. Evol.">
        <title>Broad Genomic Sampling Reveals a Smut Pathogenic Ancestry of the Fungal Clade Ustilaginomycotina.</title>
        <authorList>
            <person name="Kijpornyongpan T."/>
            <person name="Mondo S.J."/>
            <person name="Barry K."/>
            <person name="Sandor L."/>
            <person name="Lee J."/>
            <person name="Lipzen A."/>
            <person name="Pangilinan J."/>
            <person name="LaButti K."/>
            <person name="Hainaut M."/>
            <person name="Henrissat B."/>
            <person name="Grigoriev I.V."/>
            <person name="Spatafora J.W."/>
            <person name="Aime M.C."/>
        </authorList>
    </citation>
    <scope>NUCLEOTIDE SEQUENCE [LARGE SCALE GENOMIC DNA]</scope>
    <source>
        <strain evidence="2 3">MCA 4186</strain>
    </source>
</reference>
<dbReference type="EMBL" id="KZ819287">
    <property type="protein sequence ID" value="PWN99681.1"/>
    <property type="molecule type" value="Genomic_DNA"/>
</dbReference>
<evidence type="ECO:0000259" key="1">
    <source>
        <dbReference type="Pfam" id="PF17745"/>
    </source>
</evidence>
<dbReference type="InterPro" id="IPR040456">
    <property type="entry name" value="RNase_H2_suB"/>
</dbReference>
<keyword evidence="3" id="KW-1185">Reference proteome</keyword>
<dbReference type="GeneID" id="37269331"/>
<evidence type="ECO:0000313" key="2">
    <source>
        <dbReference type="EMBL" id="PWN99681.1"/>
    </source>
</evidence>
<gene>
    <name evidence="2" type="ORF">FA09DRAFT_328474</name>
</gene>
<dbReference type="Gene3D" id="2.20.25.530">
    <property type="match status" value="1"/>
</dbReference>
<proteinExistence type="predicted"/>
<name>A0A316ZDS8_9BASI</name>
<feature type="domain" description="Rnh202 triple barrel" evidence="1">
    <location>
        <begin position="18"/>
        <end position="100"/>
    </location>
</feature>
<dbReference type="RefSeq" id="XP_025599960.1">
    <property type="nucleotide sequence ID" value="XM_025741787.1"/>
</dbReference>
<dbReference type="PANTHER" id="PTHR13383">
    <property type="entry name" value="RIBONUCLEASE H2 SUBUNIT B"/>
    <property type="match status" value="1"/>
</dbReference>
<dbReference type="Gene3D" id="1.10.20.120">
    <property type="match status" value="1"/>
</dbReference>
<dbReference type="Proteomes" id="UP000245946">
    <property type="component" value="Unassembled WGS sequence"/>
</dbReference>
<dbReference type="InterPro" id="IPR041195">
    <property type="entry name" value="Rnh202_N"/>
</dbReference>
<dbReference type="GO" id="GO:0005654">
    <property type="term" value="C:nucleoplasm"/>
    <property type="evidence" value="ECO:0007669"/>
    <property type="project" value="TreeGrafter"/>
</dbReference>
<dbReference type="GO" id="GO:0032299">
    <property type="term" value="C:ribonuclease H2 complex"/>
    <property type="evidence" value="ECO:0007669"/>
    <property type="project" value="InterPro"/>
</dbReference>
<dbReference type="AlphaFoldDB" id="A0A316ZDS8"/>
<organism evidence="2 3">
    <name type="scientific">Tilletiopsis washingtonensis</name>
    <dbReference type="NCBI Taxonomy" id="58919"/>
    <lineage>
        <taxon>Eukaryota</taxon>
        <taxon>Fungi</taxon>
        <taxon>Dikarya</taxon>
        <taxon>Basidiomycota</taxon>
        <taxon>Ustilaginomycotina</taxon>
        <taxon>Exobasidiomycetes</taxon>
        <taxon>Entylomatales</taxon>
        <taxon>Entylomatales incertae sedis</taxon>
        <taxon>Tilletiopsis</taxon>
    </lineage>
</organism>
<evidence type="ECO:0000313" key="3">
    <source>
        <dbReference type="Proteomes" id="UP000245946"/>
    </source>
</evidence>
<sequence>MSRRILLAAPPLCELAEAGSSHATFLLLPHPRHSQPAYYLPHPAAPGTPQLLELLKIAPSSGARSWFLTPDEEAETPATALLGEGEVVRDGALHLLAPIDPLFLLLPILSTLQPWSELPYLPPDDLFERCASLCGAELARQHNASMKEASARQKDKSRQMDVELVDEDTEWEDVGRFGALDFVQRRLMDLCDRLDVSPTLTTVRPSKARTIAALEVKLSYLSSAATFDAAPTTLGRQLARALDADATDEERAAARRRIASDTLGDHVCESWLAELAAHTEGAGQKEAEAAQS</sequence>
<protein>
    <recommendedName>
        <fullName evidence="1">Rnh202 triple barrel domain-containing protein</fullName>
    </recommendedName>
</protein>
<accession>A0A316ZDS8</accession>